<dbReference type="OrthoDB" id="2520703at2759"/>
<organism evidence="1 2">
    <name type="scientific">Fusarium albosuccineum</name>
    <dbReference type="NCBI Taxonomy" id="1237068"/>
    <lineage>
        <taxon>Eukaryota</taxon>
        <taxon>Fungi</taxon>
        <taxon>Dikarya</taxon>
        <taxon>Ascomycota</taxon>
        <taxon>Pezizomycotina</taxon>
        <taxon>Sordariomycetes</taxon>
        <taxon>Hypocreomycetidae</taxon>
        <taxon>Hypocreales</taxon>
        <taxon>Nectriaceae</taxon>
        <taxon>Fusarium</taxon>
        <taxon>Fusarium decemcellulare species complex</taxon>
    </lineage>
</organism>
<dbReference type="Gene3D" id="3.80.10.10">
    <property type="entry name" value="Ribonuclease Inhibitor"/>
    <property type="match status" value="1"/>
</dbReference>
<dbReference type="Proteomes" id="UP000554235">
    <property type="component" value="Unassembled WGS sequence"/>
</dbReference>
<dbReference type="EMBL" id="JAADYS010000593">
    <property type="protein sequence ID" value="KAF4468597.1"/>
    <property type="molecule type" value="Genomic_DNA"/>
</dbReference>
<evidence type="ECO:0000313" key="1">
    <source>
        <dbReference type="EMBL" id="KAF4468597.1"/>
    </source>
</evidence>
<comment type="caution">
    <text evidence="1">The sequence shown here is derived from an EMBL/GenBank/DDBJ whole genome shotgun (WGS) entry which is preliminary data.</text>
</comment>
<dbReference type="InterPro" id="IPR032675">
    <property type="entry name" value="LRR_dom_sf"/>
</dbReference>
<reference evidence="1 2" key="1">
    <citation type="submission" date="2020-01" db="EMBL/GenBank/DDBJ databases">
        <title>Identification and distribution of gene clusters putatively required for synthesis of sphingolipid metabolism inhibitors in phylogenetically diverse species of the filamentous fungus Fusarium.</title>
        <authorList>
            <person name="Kim H.-S."/>
            <person name="Busman M."/>
            <person name="Brown D.W."/>
            <person name="Divon H."/>
            <person name="Uhlig S."/>
            <person name="Proctor R.H."/>
        </authorList>
    </citation>
    <scope>NUCLEOTIDE SEQUENCE [LARGE SCALE GENOMIC DNA]</scope>
    <source>
        <strain evidence="1 2">NRRL 20459</strain>
    </source>
</reference>
<sequence>MHNKWKNQRARKIKPVRFDITQLPYDVLYNIFSYFCVHCCSTIDPLSLGTVYHNAQEWTRQPKRRERWWLQARRILFSLTLSCKALHGPAQDVLYHDLTIGYNDPRLILDLKSEDHNRIFYGVNRHMCAMAAKRLRLFMRTAGERKDLAAKVQRLSIGSGFLNHLKPLQIRSLILQAAADLGIDLMAAWRRRLASLPPGSKILYSEILLAFPSPEFTRLQNRWSEWSRLRPRNANGIGHLLAELIAVLVKLLLNLNHLDLRANGTAFLEPSSFKALGISSLPNIRTLDMDEPANFLMNMAAGPQELRNLKTLRVSETCYGLETFREALSACSTDLRTFVYEAGGPVSCVKEGVTYTTFTAAGAAEALKKHHHTLETLHLDVSLSQYIYPPLEEQMRHFTLHDFTAVRHILLNLGLLFGDITL</sequence>
<evidence type="ECO:0008006" key="3">
    <source>
        <dbReference type="Google" id="ProtNLM"/>
    </source>
</evidence>
<gene>
    <name evidence="1" type="ORF">FALBO_4517</name>
</gene>
<name>A0A8H4LI90_9HYPO</name>
<keyword evidence="2" id="KW-1185">Reference proteome</keyword>
<proteinExistence type="predicted"/>
<dbReference type="SUPFAM" id="SSF52047">
    <property type="entry name" value="RNI-like"/>
    <property type="match status" value="1"/>
</dbReference>
<dbReference type="AlphaFoldDB" id="A0A8H4LI90"/>
<accession>A0A8H4LI90</accession>
<evidence type="ECO:0000313" key="2">
    <source>
        <dbReference type="Proteomes" id="UP000554235"/>
    </source>
</evidence>
<protein>
    <recommendedName>
        <fullName evidence="3">F-box domain-containing protein</fullName>
    </recommendedName>
</protein>